<dbReference type="PRINTS" id="PR00368">
    <property type="entry name" value="FADPNR"/>
</dbReference>
<protein>
    <recommendedName>
        <fullName evidence="4">Flavoprotein</fullName>
    </recommendedName>
</protein>
<dbReference type="Proteomes" id="UP000282028">
    <property type="component" value="Unassembled WGS sequence"/>
</dbReference>
<dbReference type="Pfam" id="PF13738">
    <property type="entry name" value="Pyr_redox_3"/>
    <property type="match status" value="1"/>
</dbReference>
<accession>A0A3M8BS99</accession>
<sequence>MNLPVAIIGGGPVGLAAAQLVQRGEAFIVLEAGGQVGASVLEWGHVRMFSPWEYNMDKAAVTLLSKYEWKAPKPEDIPTGRELVENYMQPLAAIPEIAPYIHLSSKVISVGRRDMDKMKTKGRDQVPFVIQFEQNGEIHVIEAKAVIDATGTWKNPNPVGSGGILAKGEQDASSRITYGIPDVYGKQRNRYAGKKVLVVGSGHSAINTILDLNRLKEEVPSTEIFWALRKKNIYETYGGGEADQLPARGALGTAIKSLVENGRIHVFTPLQIQEVSCKNDALTIGGVLNGEPFKLEGIDEVITNTGARPDTQFIRELRYQVDPAIESVPGLAELIDPNIHSCGTVRPHGEAELRQAEKDFYIVGMKSYGRAPTFLLATGYEQVRSVIAGLVGDWEAAKKVELRLPETGVCSVSFSADPQEVSSCCAPPPIKSSSCCGSDPVKSTSHNDDSCCESTASKASVVGSSASIKVLTTEAQTCCAPAPQKSSNCCG</sequence>
<evidence type="ECO:0000313" key="3">
    <source>
        <dbReference type="Proteomes" id="UP000282028"/>
    </source>
</evidence>
<dbReference type="PANTHER" id="PTHR43539">
    <property type="entry name" value="FLAVIN-BINDING MONOOXYGENASE-LIKE PROTEIN (AFU_ORTHOLOGUE AFUA_4G09220)"/>
    <property type="match status" value="1"/>
</dbReference>
<evidence type="ECO:0000256" key="1">
    <source>
        <dbReference type="ARBA" id="ARBA00023002"/>
    </source>
</evidence>
<dbReference type="InterPro" id="IPR036188">
    <property type="entry name" value="FAD/NAD-bd_sf"/>
</dbReference>
<dbReference type="EMBL" id="RHHR01000064">
    <property type="protein sequence ID" value="RNB66280.1"/>
    <property type="molecule type" value="Genomic_DNA"/>
</dbReference>
<dbReference type="RefSeq" id="WP_122911327.1">
    <property type="nucleotide sequence ID" value="NZ_CBCSBE010000029.1"/>
</dbReference>
<evidence type="ECO:0008006" key="4">
    <source>
        <dbReference type="Google" id="ProtNLM"/>
    </source>
</evidence>
<name>A0A3M8BS99_9BACL</name>
<evidence type="ECO:0000313" key="2">
    <source>
        <dbReference type="EMBL" id="RNB66280.1"/>
    </source>
</evidence>
<dbReference type="PANTHER" id="PTHR43539:SF78">
    <property type="entry name" value="FLAVIN-CONTAINING MONOOXYGENASE"/>
    <property type="match status" value="1"/>
</dbReference>
<dbReference type="PRINTS" id="PR00411">
    <property type="entry name" value="PNDRDTASEI"/>
</dbReference>
<comment type="caution">
    <text evidence="2">The sequence shown here is derived from an EMBL/GenBank/DDBJ whole genome shotgun (WGS) entry which is preliminary data.</text>
</comment>
<organism evidence="2 3">
    <name type="scientific">Brevibacillus invocatus</name>
    <dbReference type="NCBI Taxonomy" id="173959"/>
    <lineage>
        <taxon>Bacteria</taxon>
        <taxon>Bacillati</taxon>
        <taxon>Bacillota</taxon>
        <taxon>Bacilli</taxon>
        <taxon>Bacillales</taxon>
        <taxon>Paenibacillaceae</taxon>
        <taxon>Brevibacillus</taxon>
    </lineage>
</organism>
<dbReference type="OrthoDB" id="9773233at2"/>
<dbReference type="AlphaFoldDB" id="A0A3M8BS99"/>
<keyword evidence="1" id="KW-0560">Oxidoreductase</keyword>
<proteinExistence type="predicted"/>
<dbReference type="InterPro" id="IPR050982">
    <property type="entry name" value="Auxin_biosynth/cation_transpt"/>
</dbReference>
<dbReference type="SUPFAM" id="SSF51905">
    <property type="entry name" value="FAD/NAD(P)-binding domain"/>
    <property type="match status" value="1"/>
</dbReference>
<dbReference type="GO" id="GO:0050660">
    <property type="term" value="F:flavin adenine dinucleotide binding"/>
    <property type="evidence" value="ECO:0007669"/>
    <property type="project" value="TreeGrafter"/>
</dbReference>
<dbReference type="GO" id="GO:0004497">
    <property type="term" value="F:monooxygenase activity"/>
    <property type="evidence" value="ECO:0007669"/>
    <property type="project" value="TreeGrafter"/>
</dbReference>
<reference evidence="2 3" key="1">
    <citation type="submission" date="2018-10" db="EMBL/GenBank/DDBJ databases">
        <title>Phylogenomics of Brevibacillus.</title>
        <authorList>
            <person name="Dunlap C."/>
        </authorList>
    </citation>
    <scope>NUCLEOTIDE SEQUENCE [LARGE SCALE GENOMIC DNA]</scope>
    <source>
        <strain evidence="2 3">JCM 12215</strain>
    </source>
</reference>
<dbReference type="Gene3D" id="3.50.50.60">
    <property type="entry name" value="FAD/NAD(P)-binding domain"/>
    <property type="match status" value="1"/>
</dbReference>
<gene>
    <name evidence="2" type="ORF">EDM52_23485</name>
</gene>
<keyword evidence="3" id="KW-1185">Reference proteome</keyword>